<reference evidence="2" key="1">
    <citation type="thesis" date="2021" institute="BYU ScholarsArchive" country="Provo, UT, USA">
        <title>Applications of and Algorithms for Genome Assembly and Genomic Analyses with an Emphasis on Marine Teleosts.</title>
        <authorList>
            <person name="Pickett B.D."/>
        </authorList>
    </citation>
    <scope>NUCLEOTIDE SEQUENCE</scope>
    <source>
        <strain evidence="2">HI-2016</strain>
    </source>
</reference>
<dbReference type="AlphaFoldDB" id="A0A8T2ND42"/>
<protein>
    <submittedName>
        <fullName evidence="2">Uncharacterized protein</fullName>
    </submittedName>
</protein>
<accession>A0A8T2ND42</accession>
<dbReference type="Proteomes" id="UP000824540">
    <property type="component" value="Unassembled WGS sequence"/>
</dbReference>
<name>A0A8T2ND42_9TELE</name>
<feature type="compositionally biased region" description="Polar residues" evidence="1">
    <location>
        <begin position="139"/>
        <end position="154"/>
    </location>
</feature>
<dbReference type="EMBL" id="JAFBMS010000151">
    <property type="protein sequence ID" value="KAG9334407.1"/>
    <property type="molecule type" value="Genomic_DNA"/>
</dbReference>
<feature type="compositionally biased region" description="Basic and acidic residues" evidence="1">
    <location>
        <begin position="170"/>
        <end position="180"/>
    </location>
</feature>
<feature type="region of interest" description="Disordered" evidence="1">
    <location>
        <begin position="135"/>
        <end position="212"/>
    </location>
</feature>
<proteinExistence type="predicted"/>
<dbReference type="OrthoDB" id="3649325at2759"/>
<gene>
    <name evidence="2" type="ORF">JZ751_008157</name>
</gene>
<comment type="caution">
    <text evidence="2">The sequence shown here is derived from an EMBL/GenBank/DDBJ whole genome shotgun (WGS) entry which is preliminary data.</text>
</comment>
<evidence type="ECO:0000313" key="2">
    <source>
        <dbReference type="EMBL" id="KAG9334407.1"/>
    </source>
</evidence>
<evidence type="ECO:0000313" key="3">
    <source>
        <dbReference type="Proteomes" id="UP000824540"/>
    </source>
</evidence>
<feature type="compositionally biased region" description="Basic and acidic residues" evidence="1">
    <location>
        <begin position="28"/>
        <end position="54"/>
    </location>
</feature>
<sequence length="244" mass="27068">MKTKFINGVSSSPSMSLGLLVSENELHVQPDTDPECKDVIRPEEPDQQTKRKAQEGNSAQGAVAKRTSYLVIIGVEDRKVPTDITVNWILAIRLVVWGCFPSAVSVPRRQHSQSQATVRDLRLSNSASVTAYVRPRKVSSPTHLQSHVPQSRQPQGEAGEKPSRWIQQQDGKDFPKEESRQFSSAARSKPGQRWRRAQECASPPLRSYPAEDVGSYGHAEHLLRVHLLTHHPNPPRGASPNASP</sequence>
<evidence type="ECO:0000256" key="1">
    <source>
        <dbReference type="SAM" id="MobiDB-lite"/>
    </source>
</evidence>
<keyword evidence="3" id="KW-1185">Reference proteome</keyword>
<feature type="region of interest" description="Disordered" evidence="1">
    <location>
        <begin position="28"/>
        <end position="60"/>
    </location>
</feature>
<organism evidence="2 3">
    <name type="scientific">Albula glossodonta</name>
    <name type="common">roundjaw bonefish</name>
    <dbReference type="NCBI Taxonomy" id="121402"/>
    <lineage>
        <taxon>Eukaryota</taxon>
        <taxon>Metazoa</taxon>
        <taxon>Chordata</taxon>
        <taxon>Craniata</taxon>
        <taxon>Vertebrata</taxon>
        <taxon>Euteleostomi</taxon>
        <taxon>Actinopterygii</taxon>
        <taxon>Neopterygii</taxon>
        <taxon>Teleostei</taxon>
        <taxon>Albuliformes</taxon>
        <taxon>Albulidae</taxon>
        <taxon>Albula</taxon>
    </lineage>
</organism>